<dbReference type="RefSeq" id="WP_168758302.1">
    <property type="nucleotide sequence ID" value="NZ_CP051487.1"/>
</dbReference>
<name>A0AAE6ZVB6_9PSED</name>
<evidence type="ECO:0000313" key="2">
    <source>
        <dbReference type="EMBL" id="QJC80045.1"/>
    </source>
</evidence>
<gene>
    <name evidence="2" type="ORF">HGP31_17625</name>
</gene>
<evidence type="ECO:0000256" key="1">
    <source>
        <dbReference type="SAM" id="SignalP"/>
    </source>
</evidence>
<dbReference type="KEGG" id="pum:HGP31_17625"/>
<evidence type="ECO:0000313" key="3">
    <source>
        <dbReference type="Proteomes" id="UP000501367"/>
    </source>
</evidence>
<evidence type="ECO:0008006" key="4">
    <source>
        <dbReference type="Google" id="ProtNLM"/>
    </source>
</evidence>
<dbReference type="GeneID" id="72195421"/>
<dbReference type="EMBL" id="CP051487">
    <property type="protein sequence ID" value="QJC80045.1"/>
    <property type="molecule type" value="Genomic_DNA"/>
</dbReference>
<keyword evidence="1" id="KW-0732">Signal</keyword>
<reference evidence="2 3" key="1">
    <citation type="submission" date="2020-04" db="EMBL/GenBank/DDBJ databases">
        <authorList>
            <person name="Yao Y."/>
            <person name="He Z."/>
        </authorList>
    </citation>
    <scope>NUCLEOTIDE SEQUENCE [LARGE SCALE GENOMIC DNA]</scope>
    <source>
        <strain evidence="2 3">CY-1</strain>
    </source>
</reference>
<dbReference type="PROSITE" id="PS51257">
    <property type="entry name" value="PROKAR_LIPOPROTEIN"/>
    <property type="match status" value="1"/>
</dbReference>
<organism evidence="2 3">
    <name type="scientific">Pseudomonas umsongensis</name>
    <dbReference type="NCBI Taxonomy" id="198618"/>
    <lineage>
        <taxon>Bacteria</taxon>
        <taxon>Pseudomonadati</taxon>
        <taxon>Pseudomonadota</taxon>
        <taxon>Gammaproteobacteria</taxon>
        <taxon>Pseudomonadales</taxon>
        <taxon>Pseudomonadaceae</taxon>
        <taxon>Pseudomonas</taxon>
    </lineage>
</organism>
<dbReference type="AlphaFoldDB" id="A0AAE6ZVB6"/>
<feature type="signal peptide" evidence="1">
    <location>
        <begin position="1"/>
        <end position="25"/>
    </location>
</feature>
<dbReference type="Gene3D" id="2.30.30.40">
    <property type="entry name" value="SH3 Domains"/>
    <property type="match status" value="1"/>
</dbReference>
<feature type="chain" id="PRO_5042122063" description="SH3 domain-containing protein" evidence="1">
    <location>
        <begin position="26"/>
        <end position="269"/>
    </location>
</feature>
<sequence>MKFLKSKFSVLMVFLLINLSAQSCASIDGNAEVYSSNLADDFFIEVKLERGKYWFRIVGSEWELLKEGVQRTGRSKEVLFVDVNDNDVKDIFVKVFEAGPNSVYALFFSEIKIGLISFVEQDELFGSPYVNEKGQMVSVKRDGPFSTLETYKGYQGRFYKFELREPINSDLDRVTIYDEGGIGKFSIKFLGASIDAFACISVERVHLSSTPSVSKKSQPYLVKGDAVSILDVQGEGEWVKVRYSAKNIFEAWVPQNSIKLNETGHCEKE</sequence>
<proteinExistence type="predicted"/>
<protein>
    <recommendedName>
        <fullName evidence="4">SH3 domain-containing protein</fullName>
    </recommendedName>
</protein>
<accession>A0AAE6ZVB6</accession>
<dbReference type="Proteomes" id="UP000501367">
    <property type="component" value="Chromosome"/>
</dbReference>